<sequence length="180" mass="19097">MGHLYANLTRPRQTALASSVPNKRPLYAPASIARSRFHCMLILSVPHISFTLTLLFANASSFPPAPSPIFLHCSHQCRGRFGARPSCRLLRPVVPSVAVSPHLPSIVVNLAPTALLQVGQLILNGIFDCTSILTISPLPDPRGAGPESVGGSSIARVSAFVSACQLRLRCVVVVVNCTGP</sequence>
<dbReference type="EMBL" id="MU276043">
    <property type="protein sequence ID" value="KAI0042891.1"/>
    <property type="molecule type" value="Genomic_DNA"/>
</dbReference>
<reference evidence="1" key="1">
    <citation type="submission" date="2021-02" db="EMBL/GenBank/DDBJ databases">
        <authorList>
            <consortium name="DOE Joint Genome Institute"/>
            <person name="Ahrendt S."/>
            <person name="Looney B.P."/>
            <person name="Miyauchi S."/>
            <person name="Morin E."/>
            <person name="Drula E."/>
            <person name="Courty P.E."/>
            <person name="Chicoki N."/>
            <person name="Fauchery L."/>
            <person name="Kohler A."/>
            <person name="Kuo A."/>
            <person name="Labutti K."/>
            <person name="Pangilinan J."/>
            <person name="Lipzen A."/>
            <person name="Riley R."/>
            <person name="Andreopoulos W."/>
            <person name="He G."/>
            <person name="Johnson J."/>
            <person name="Barry K.W."/>
            <person name="Grigoriev I.V."/>
            <person name="Nagy L."/>
            <person name="Hibbett D."/>
            <person name="Henrissat B."/>
            <person name="Matheny P.B."/>
            <person name="Labbe J."/>
            <person name="Martin F."/>
        </authorList>
    </citation>
    <scope>NUCLEOTIDE SEQUENCE</scope>
    <source>
        <strain evidence="1">FP105234-sp</strain>
    </source>
</reference>
<dbReference type="Proteomes" id="UP000814033">
    <property type="component" value="Unassembled WGS sequence"/>
</dbReference>
<gene>
    <name evidence="1" type="ORF">FA95DRAFT_511263</name>
</gene>
<organism evidence="1 2">
    <name type="scientific">Auriscalpium vulgare</name>
    <dbReference type="NCBI Taxonomy" id="40419"/>
    <lineage>
        <taxon>Eukaryota</taxon>
        <taxon>Fungi</taxon>
        <taxon>Dikarya</taxon>
        <taxon>Basidiomycota</taxon>
        <taxon>Agaricomycotina</taxon>
        <taxon>Agaricomycetes</taxon>
        <taxon>Russulales</taxon>
        <taxon>Auriscalpiaceae</taxon>
        <taxon>Auriscalpium</taxon>
    </lineage>
</organism>
<evidence type="ECO:0000313" key="1">
    <source>
        <dbReference type="EMBL" id="KAI0042891.1"/>
    </source>
</evidence>
<accession>A0ACB8RGR6</accession>
<comment type="caution">
    <text evidence="1">The sequence shown here is derived from an EMBL/GenBank/DDBJ whole genome shotgun (WGS) entry which is preliminary data.</text>
</comment>
<reference evidence="1" key="2">
    <citation type="journal article" date="2022" name="New Phytol.">
        <title>Evolutionary transition to the ectomycorrhizal habit in the genomes of a hyperdiverse lineage of mushroom-forming fungi.</title>
        <authorList>
            <person name="Looney B."/>
            <person name="Miyauchi S."/>
            <person name="Morin E."/>
            <person name="Drula E."/>
            <person name="Courty P.E."/>
            <person name="Kohler A."/>
            <person name="Kuo A."/>
            <person name="LaButti K."/>
            <person name="Pangilinan J."/>
            <person name="Lipzen A."/>
            <person name="Riley R."/>
            <person name="Andreopoulos W."/>
            <person name="He G."/>
            <person name="Johnson J."/>
            <person name="Nolan M."/>
            <person name="Tritt A."/>
            <person name="Barry K.W."/>
            <person name="Grigoriev I.V."/>
            <person name="Nagy L.G."/>
            <person name="Hibbett D."/>
            <person name="Henrissat B."/>
            <person name="Matheny P.B."/>
            <person name="Labbe J."/>
            <person name="Martin F.M."/>
        </authorList>
    </citation>
    <scope>NUCLEOTIDE SEQUENCE</scope>
    <source>
        <strain evidence="1">FP105234-sp</strain>
    </source>
</reference>
<protein>
    <submittedName>
        <fullName evidence="1">Uncharacterized protein</fullName>
    </submittedName>
</protein>
<evidence type="ECO:0000313" key="2">
    <source>
        <dbReference type="Proteomes" id="UP000814033"/>
    </source>
</evidence>
<name>A0ACB8RGR6_9AGAM</name>
<keyword evidence="2" id="KW-1185">Reference proteome</keyword>
<proteinExistence type="predicted"/>